<comment type="caution">
    <text evidence="2">The sequence shown here is derived from an EMBL/GenBank/DDBJ whole genome shotgun (WGS) entry which is preliminary data.</text>
</comment>
<proteinExistence type="predicted"/>
<keyword evidence="1" id="KW-0812">Transmembrane</keyword>
<accession>A0A0F9G8U1</accession>
<name>A0A0F9G8U1_9ZZZZ</name>
<dbReference type="InterPro" id="IPR003425">
    <property type="entry name" value="CCB3/YggT"/>
</dbReference>
<sequence>MGAIFFRIILSWMGMDPQNPVVVFLHEITEPILAPIRQFMPRMGMLDLSPMVAIILLSVIARFAARLLV</sequence>
<dbReference type="EMBL" id="LAZR01018719">
    <property type="protein sequence ID" value="KKL95269.1"/>
    <property type="molecule type" value="Genomic_DNA"/>
</dbReference>
<evidence type="ECO:0000313" key="2">
    <source>
        <dbReference type="EMBL" id="KKL95269.1"/>
    </source>
</evidence>
<dbReference type="PANTHER" id="PTHR33219">
    <property type="entry name" value="YLMG HOMOLOG PROTEIN 2, CHLOROPLASTIC"/>
    <property type="match status" value="1"/>
</dbReference>
<reference evidence="2" key="1">
    <citation type="journal article" date="2015" name="Nature">
        <title>Complex archaea that bridge the gap between prokaryotes and eukaryotes.</title>
        <authorList>
            <person name="Spang A."/>
            <person name="Saw J.H."/>
            <person name="Jorgensen S.L."/>
            <person name="Zaremba-Niedzwiedzka K."/>
            <person name="Martijn J."/>
            <person name="Lind A.E."/>
            <person name="van Eijk R."/>
            <person name="Schleper C."/>
            <person name="Guy L."/>
            <person name="Ettema T.J."/>
        </authorList>
    </citation>
    <scope>NUCLEOTIDE SEQUENCE</scope>
</reference>
<dbReference type="Pfam" id="PF02325">
    <property type="entry name" value="CCB3_YggT"/>
    <property type="match status" value="1"/>
</dbReference>
<gene>
    <name evidence="2" type="ORF">LCGC14_1856310</name>
</gene>
<keyword evidence="1" id="KW-0472">Membrane</keyword>
<feature type="transmembrane region" description="Helical" evidence="1">
    <location>
        <begin position="45"/>
        <end position="65"/>
    </location>
</feature>
<dbReference type="AlphaFoldDB" id="A0A0F9G8U1"/>
<protein>
    <recommendedName>
        <fullName evidence="3">YggT family protein</fullName>
    </recommendedName>
</protein>
<organism evidence="2">
    <name type="scientific">marine sediment metagenome</name>
    <dbReference type="NCBI Taxonomy" id="412755"/>
    <lineage>
        <taxon>unclassified sequences</taxon>
        <taxon>metagenomes</taxon>
        <taxon>ecological metagenomes</taxon>
    </lineage>
</organism>
<dbReference type="GO" id="GO:0016020">
    <property type="term" value="C:membrane"/>
    <property type="evidence" value="ECO:0007669"/>
    <property type="project" value="InterPro"/>
</dbReference>
<evidence type="ECO:0000256" key="1">
    <source>
        <dbReference type="SAM" id="Phobius"/>
    </source>
</evidence>
<dbReference type="PANTHER" id="PTHR33219:SF14">
    <property type="entry name" value="PROTEIN COFACTOR ASSEMBLY OF COMPLEX C SUBUNIT B CCB3, CHLOROPLASTIC-RELATED"/>
    <property type="match status" value="1"/>
</dbReference>
<evidence type="ECO:0008006" key="3">
    <source>
        <dbReference type="Google" id="ProtNLM"/>
    </source>
</evidence>
<keyword evidence="1" id="KW-1133">Transmembrane helix</keyword>